<accession>A0ABU1KI97</accession>
<evidence type="ECO:0000256" key="4">
    <source>
        <dbReference type="ARBA" id="ARBA00023172"/>
    </source>
</evidence>
<reference evidence="6 7" key="1">
    <citation type="submission" date="2023-07" db="EMBL/GenBank/DDBJ databases">
        <title>Genomic Encyclopedia of Type Strains, Phase IV (KMG-IV): sequencing the most valuable type-strain genomes for metagenomic binning, comparative biology and taxonomic classification.</title>
        <authorList>
            <person name="Goeker M."/>
        </authorList>
    </citation>
    <scope>NUCLEOTIDE SEQUENCE [LARGE SCALE GENOMIC DNA]</scope>
    <source>
        <strain evidence="6 7">DSM 338</strain>
    </source>
</reference>
<dbReference type="InterPro" id="IPR011010">
    <property type="entry name" value="DNA_brk_join_enz"/>
</dbReference>
<evidence type="ECO:0000259" key="5">
    <source>
        <dbReference type="PROSITE" id="PS51898"/>
    </source>
</evidence>
<dbReference type="InterPro" id="IPR050808">
    <property type="entry name" value="Phage_Integrase"/>
</dbReference>
<dbReference type="InterPro" id="IPR025166">
    <property type="entry name" value="Integrase_DNA_bind_dom"/>
</dbReference>
<dbReference type="Gene3D" id="3.30.160.390">
    <property type="entry name" value="Integrase, DNA-binding domain"/>
    <property type="match status" value="1"/>
</dbReference>
<sequence>MLYDTDDFPGRGSSVVPVRYIGHWMGTKITKRAVDALKPTAQEYFTWDSDLPGFGVRVRPSGAMSYVVKYRAGKGRSAPTRRVTISAVGKITPEEAREQAKRVVADAMRGNDPARERARERGAPTLSALADRFLAEHVDVKRKASTSVGYRGIVDRDLKPALGSRKAETIIRADIARLHSDMADRPIQANRMIAIVGKLYAWSASRGLTPEGVNPARGIEKYRESGRERFLTAEELGRLGAALEEAETVGLPYVVDEGGPKAKHAPKAENRRVTLGPHPVAALRLLLFTGARLREILHLRWEEIDFERGLAFLPDSKTGRKPLVLSSAALRVLAALPRVGQFVIAGDSEDQPRRDLNRPWMAVRRRAKLDGVRLHDLRHSFASVGAGAGLGLTIVGKLLGHAQPSTTARYSHLDADPLRRAADSISDKISAAMSGAKAADVVRINTPDGQPRKIVS</sequence>
<dbReference type="SUPFAM" id="SSF56349">
    <property type="entry name" value="DNA breaking-rejoining enzymes"/>
    <property type="match status" value="1"/>
</dbReference>
<evidence type="ECO:0000313" key="7">
    <source>
        <dbReference type="Proteomes" id="UP001245370"/>
    </source>
</evidence>
<dbReference type="InterPro" id="IPR002104">
    <property type="entry name" value="Integrase_catalytic"/>
</dbReference>
<keyword evidence="4" id="KW-0233">DNA recombination</keyword>
<dbReference type="EMBL" id="JAVDPY010000005">
    <property type="protein sequence ID" value="MDR6334545.1"/>
    <property type="molecule type" value="Genomic_DNA"/>
</dbReference>
<name>A0ABU1KI97_XANFL</name>
<dbReference type="Gene3D" id="1.10.150.130">
    <property type="match status" value="1"/>
</dbReference>
<comment type="similarity">
    <text evidence="1">Belongs to the 'phage' integrase family.</text>
</comment>
<organism evidence="6 7">
    <name type="scientific">Xanthobacter flavus</name>
    <dbReference type="NCBI Taxonomy" id="281"/>
    <lineage>
        <taxon>Bacteria</taxon>
        <taxon>Pseudomonadati</taxon>
        <taxon>Pseudomonadota</taxon>
        <taxon>Alphaproteobacteria</taxon>
        <taxon>Hyphomicrobiales</taxon>
        <taxon>Xanthobacteraceae</taxon>
        <taxon>Xanthobacter</taxon>
    </lineage>
</organism>
<keyword evidence="2" id="KW-0229">DNA integration</keyword>
<evidence type="ECO:0000256" key="1">
    <source>
        <dbReference type="ARBA" id="ARBA00008857"/>
    </source>
</evidence>
<evidence type="ECO:0000256" key="2">
    <source>
        <dbReference type="ARBA" id="ARBA00022908"/>
    </source>
</evidence>
<dbReference type="InterPro" id="IPR013762">
    <property type="entry name" value="Integrase-like_cat_sf"/>
</dbReference>
<dbReference type="GeneID" id="95763897"/>
<dbReference type="CDD" id="cd00796">
    <property type="entry name" value="INT_Rci_Hp1_C"/>
    <property type="match status" value="1"/>
</dbReference>
<protein>
    <submittedName>
        <fullName evidence="6">Integrase</fullName>
    </submittedName>
</protein>
<dbReference type="InterPro" id="IPR010998">
    <property type="entry name" value="Integrase_recombinase_N"/>
</dbReference>
<dbReference type="RefSeq" id="WP_281808277.1">
    <property type="nucleotide sequence ID" value="NZ_BSDO01000004.1"/>
</dbReference>
<proteinExistence type="inferred from homology"/>
<dbReference type="Gene3D" id="1.10.443.10">
    <property type="entry name" value="Intergrase catalytic core"/>
    <property type="match status" value="1"/>
</dbReference>
<dbReference type="Proteomes" id="UP001245370">
    <property type="component" value="Unassembled WGS sequence"/>
</dbReference>
<keyword evidence="3" id="KW-0238">DNA-binding</keyword>
<dbReference type="InterPro" id="IPR038488">
    <property type="entry name" value="Integrase_DNA-bd_sf"/>
</dbReference>
<dbReference type="Pfam" id="PF00589">
    <property type="entry name" value="Phage_integrase"/>
    <property type="match status" value="1"/>
</dbReference>
<gene>
    <name evidence="6" type="ORF">GGQ86_003027</name>
</gene>
<dbReference type="PANTHER" id="PTHR30629:SF2">
    <property type="entry name" value="PROPHAGE INTEGRASE INTS-RELATED"/>
    <property type="match status" value="1"/>
</dbReference>
<dbReference type="PROSITE" id="PS51898">
    <property type="entry name" value="TYR_RECOMBINASE"/>
    <property type="match status" value="1"/>
</dbReference>
<keyword evidence="7" id="KW-1185">Reference proteome</keyword>
<dbReference type="Pfam" id="PF13356">
    <property type="entry name" value="Arm-DNA-bind_3"/>
    <property type="match status" value="1"/>
</dbReference>
<feature type="domain" description="Tyr recombinase" evidence="5">
    <location>
        <begin position="226"/>
        <end position="423"/>
    </location>
</feature>
<evidence type="ECO:0000313" key="6">
    <source>
        <dbReference type="EMBL" id="MDR6334545.1"/>
    </source>
</evidence>
<dbReference type="PANTHER" id="PTHR30629">
    <property type="entry name" value="PROPHAGE INTEGRASE"/>
    <property type="match status" value="1"/>
</dbReference>
<comment type="caution">
    <text evidence="6">The sequence shown here is derived from an EMBL/GenBank/DDBJ whole genome shotgun (WGS) entry which is preliminary data.</text>
</comment>
<evidence type="ECO:0000256" key="3">
    <source>
        <dbReference type="ARBA" id="ARBA00023125"/>
    </source>
</evidence>